<feature type="region of interest" description="Disordered" evidence="2">
    <location>
        <begin position="1128"/>
        <end position="1164"/>
    </location>
</feature>
<evidence type="ECO:0000256" key="2">
    <source>
        <dbReference type="SAM" id="MobiDB-lite"/>
    </source>
</evidence>
<keyword evidence="4" id="KW-1185">Reference proteome</keyword>
<evidence type="ECO:0000313" key="4">
    <source>
        <dbReference type="Proteomes" id="UP001189429"/>
    </source>
</evidence>
<sequence>MRKVGKRAAGDARGAAACARRSATDPQPKPRENRGAALCAASGPAREPSLSRAPSSAADQQSQPRENWGAARCAANGPARVPSHSRLCAARAGADPQLQGQKRRAARGATNFRGGGKRRLRGCGRVPVVDPPLVLAIEDSPMPPDAVALAEPSAQADATLSRFCLPLTEPAAFAFNAAEMCAADASQPGIELARTAWEQRSEQEVGFCKTWVNKGGVEAGRDAAVYQLSAQERGDHAGAARLPRAKAKHSATMEQRRNVVKAALRLAKIGALTPGQVMSELTGSRPPKPRPPAKSLRGLVRGIRRALGVDQRRGHCEGRSAGLATWSSELEAAIRGCDDDGHLIVRASAPAAAVISLEVVFRSMWACLEELHVVRLGVGRASNVEWQGYSWSLLGANVHRQLDGTWVSAESNVETHYLMKSALLRPVHLPDADGPNETQELRYLRACGHLCAAPEGESEWPVEAQGVRAQDGFAKLGASAVLEHHFDPETLGQILRFDTAERAQGKKTKPRNCLGEEPPPEAKAGKAAKVKKDGGKDDKPAKTKDAEDPRAWPARPPPKPRRTRARTTPPSLPAAPQPRARCQAGPRGRPGQWQQAERPRRALAERQQEQIVYVDSFTSLNKGQPVREGKRKAQLQQRLDVLRAQCDVLNESIHGLSGHCAWFQESGSYREAVDYLEGRWDDDEGAPLDDARLDLRLGAGRAFGVESAEEVSHHELDGLIHGRSGGNFATKMQCRQCFAPAPKHMQAAITRASRSSPVRRPWQRADPPAGGKAKGKGKEKGDKGKDKGMAGPAPRGAAGTAWGYFGAGTDLLKSKAAEASDPISVLDKSIGTLESLADPSLGPIIEAKRAERASLVAQKRAGKPLHLQLQALEGKMAAAQRKLARQRDEVVPELQQRLAEAQQVQEAACMELEQLQEEKAQLARRVVAEEQAPAGAAGPRGGGPHCGQAVISKLVANLEKLVGDTEGDGDSVPKPLVESLQSLLKLVKELPQASGPPADAAAAPPGGPGAAAAAAPPGGPTAESSADGDGDAVEEQMRKRDELVDQCLSGLPEEERAAKRAVLGRRFDGPTGPPLIDWTTYGGGQFWKGEDRHHEEPRGVGFPEGGGVAHAGQDVGYGAPAAMDRRLSPVVPIPPLPTCLESRSQHVGRDPAEQPQRRRRTRRGDRHVIAATFNANLSWARVEEFMEEEIEQIIKRGGVPIIAVQEHAKPAEWFNVTAAAQERRGWRVVGAPAVRTAEGGHSAGVALITPRCWSLSLAPGQASWDISPAGAAGRLCLAMTEVKGIGWMALFSIYLFTGKPVTWAPNAALLDTIVHWVCQMRIPWMAMGGFNNEPHAILDSPWNQGAKGQVLAWQGEGGTCRSKVVKQGVEEFKDRVIDFFWVDARLAVIFCPVKSFENMPCRPRRPTWIRADKPWHACQIQVLKGPKQYPITRPPPVRQPEIPQGYPKIDLLHGSQQHLDQCWRGFCSAAEAELRSLFGWAELEARRYEGRGLTPEVVQRQLLPKHDSPVADRGPARAWRWAAGELAWIGQLVCCVLRGQSVSVAKAEAFAGQNTTSGEGPPRSYNEEVKGQLRRAWRKLFQARHHWDQMEPWSAGFLPTLRILSDVGPRFMGAQAIFALQQFAKVRAQTWEQHLMRQRSKRFYERLSAKFPGSGGYLHRICHWKQAWKEPISSAKKRKLPSDPQLAVDQEAQEWAGIWRAGSGDYAKLWQGAQVQAQRMAHVQELPIIDAVQVRAICRSYKWKTGLGLDGWHLGHLAWLSDEALTSLGDILMLCERLCSWPTAMRMLILFLVAKEDGGGRPITLFPTPVRIWEAVRDPLVRRWERAHVRPYDWASPGRSSEHAVWRAMLDDEALEGAKLEITKFVDDLALRMVGRSTQLKVIFPDLARTLIHLLESLLQLKVSKGEGGKSKFVSSDVSLAQELAQPMADIGLQHGESERWLGVDYQPQGPRKKATRARRFKTVRGRWHKAAALKRRGVRIRPVVQQGLKASVAYGATCAGTPPAVLKFVMAKTAAVRAGAGTFRSGTLGWAIAPRTDGAEQLRLAPLRAWAREAWDQPERRKEMAHAWGRQWPKVQRALTYAPAKFDAWKMVRGPAAAAMLTVHELGWHMKDAWTILDGVHCKWDIREERQPLRPAPFLLPVKQLMRSKPTGTWTRHRINSARTVALGGYPVQTVCYERGQVTSPLCPLCGKKKGTLMHVYFLCDADVCVAIRDGLTGPTLKHSFRGVVHVGETAATKEEQGCRGGDALFWKWARGLIADPVADYQVPTPPDEYQWGDPDGEMVLSGWVATDGCVLAPDVEEVSTGGESVQVVKIKSHMTKAQRACLSGENLVHFDMNRCRADVRSAGAFHKIDYVIPDTAQRKRRGPRCIASTAGSEAGKQDPRIGLPNARAIIVRWERFSSKGKREGALPGSEEAGGRAGNSDEDEESAPLGEKVDGVSGPGVELLRKALLTFKQASGVGFGPVSLAMSEKRKDPDDGKAYTFEELAEFYKGKYKKKETIAAYWETCTPVKAKKAKAKAKDKAEPKAEPKAKVKAKAKAKAKAAAEPPAPVKRTRVGDKIPEDAFLVTGIANRTEVKLAEFCKDKKVVLVGLPGAFTPT</sequence>
<feature type="region of interest" description="Disordered" evidence="2">
    <location>
        <begin position="746"/>
        <end position="795"/>
    </location>
</feature>
<feature type="region of interest" description="Disordered" evidence="2">
    <location>
        <begin position="501"/>
        <end position="600"/>
    </location>
</feature>
<dbReference type="EMBL" id="CAUYUJ010002714">
    <property type="protein sequence ID" value="CAK0802044.1"/>
    <property type="molecule type" value="Genomic_DNA"/>
</dbReference>
<feature type="compositionally biased region" description="Basic and acidic residues" evidence="2">
    <location>
        <begin position="776"/>
        <end position="788"/>
    </location>
</feature>
<protein>
    <submittedName>
        <fullName evidence="3">Uncharacterized protein</fullName>
    </submittedName>
</protein>
<accession>A0ABN9QFE7</accession>
<feature type="coiled-coil region" evidence="1">
    <location>
        <begin position="869"/>
        <end position="932"/>
    </location>
</feature>
<feature type="compositionally biased region" description="Low complexity" evidence="2">
    <location>
        <begin position="577"/>
        <end position="587"/>
    </location>
</feature>
<evidence type="ECO:0000313" key="3">
    <source>
        <dbReference type="EMBL" id="CAK0802044.1"/>
    </source>
</evidence>
<dbReference type="InterPro" id="IPR036691">
    <property type="entry name" value="Endo/exonu/phosph_ase_sf"/>
</dbReference>
<feature type="region of interest" description="Disordered" evidence="2">
    <location>
        <begin position="1"/>
        <end position="70"/>
    </location>
</feature>
<comment type="caution">
    <text evidence="3">The sequence shown here is derived from an EMBL/GenBank/DDBJ whole genome shotgun (WGS) entry which is preliminary data.</text>
</comment>
<feature type="compositionally biased region" description="Basic and acidic residues" evidence="2">
    <location>
        <begin position="530"/>
        <end position="550"/>
    </location>
</feature>
<organism evidence="3 4">
    <name type="scientific">Prorocentrum cordatum</name>
    <dbReference type="NCBI Taxonomy" id="2364126"/>
    <lineage>
        <taxon>Eukaryota</taxon>
        <taxon>Sar</taxon>
        <taxon>Alveolata</taxon>
        <taxon>Dinophyceae</taxon>
        <taxon>Prorocentrales</taxon>
        <taxon>Prorocentraceae</taxon>
        <taxon>Prorocentrum</taxon>
    </lineage>
</organism>
<feature type="compositionally biased region" description="Polar residues" evidence="2">
    <location>
        <begin position="52"/>
        <end position="65"/>
    </location>
</feature>
<evidence type="ECO:0000256" key="1">
    <source>
        <dbReference type="SAM" id="Coils"/>
    </source>
</evidence>
<feature type="compositionally biased region" description="Low complexity" evidence="2">
    <location>
        <begin position="995"/>
        <end position="1016"/>
    </location>
</feature>
<feature type="region of interest" description="Disordered" evidence="2">
    <location>
        <begin position="93"/>
        <end position="117"/>
    </location>
</feature>
<keyword evidence="1" id="KW-0175">Coiled coil</keyword>
<reference evidence="3" key="1">
    <citation type="submission" date="2023-10" db="EMBL/GenBank/DDBJ databases">
        <authorList>
            <person name="Chen Y."/>
            <person name="Shah S."/>
            <person name="Dougan E. K."/>
            <person name="Thang M."/>
            <person name="Chan C."/>
        </authorList>
    </citation>
    <scope>NUCLEOTIDE SEQUENCE [LARGE SCALE GENOMIC DNA]</scope>
</reference>
<dbReference type="Gene3D" id="3.40.30.10">
    <property type="entry name" value="Glutaredoxin"/>
    <property type="match status" value="1"/>
</dbReference>
<feature type="region of interest" description="Disordered" evidence="2">
    <location>
        <begin position="2367"/>
        <end position="2387"/>
    </location>
</feature>
<dbReference type="Proteomes" id="UP001189429">
    <property type="component" value="Unassembled WGS sequence"/>
</dbReference>
<feature type="compositionally biased region" description="Basic and acidic residues" evidence="2">
    <location>
        <begin position="1143"/>
        <end position="1156"/>
    </location>
</feature>
<name>A0ABN9QFE7_9DINO</name>
<feature type="region of interest" description="Disordered" evidence="2">
    <location>
        <begin position="2406"/>
        <end position="2441"/>
    </location>
</feature>
<gene>
    <name evidence="3" type="ORF">PCOR1329_LOCUS9681</name>
</gene>
<feature type="compositionally biased region" description="Low complexity" evidence="2">
    <location>
        <begin position="11"/>
        <end position="21"/>
    </location>
</feature>
<proteinExistence type="predicted"/>
<dbReference type="SUPFAM" id="SSF56219">
    <property type="entry name" value="DNase I-like"/>
    <property type="match status" value="1"/>
</dbReference>
<feature type="region of interest" description="Disordered" evidence="2">
    <location>
        <begin position="993"/>
        <end position="1037"/>
    </location>
</feature>